<comment type="caution">
    <text evidence="1">The sequence shown here is derived from an EMBL/GenBank/DDBJ whole genome shotgun (WGS) entry which is preliminary data.</text>
</comment>
<accession>A0AAE0Z5M3</accession>
<protein>
    <submittedName>
        <fullName evidence="1">Uncharacterized protein</fullName>
    </submittedName>
</protein>
<name>A0AAE0Z5M3_9GAST</name>
<sequence>MEPSLFTTRVHFTTCRTVQLVGRQGQLDNETFALYNQGFNSPQAKLSSLWGDKVSWTMKPSLCTTKASLHHRPDFPIWTAQHLKTLGQLDDGTFAFYNQGFTSPQA</sequence>
<evidence type="ECO:0000313" key="1">
    <source>
        <dbReference type="EMBL" id="KAK3762711.1"/>
    </source>
</evidence>
<gene>
    <name evidence="1" type="ORF">RRG08_043789</name>
</gene>
<dbReference type="Proteomes" id="UP001283361">
    <property type="component" value="Unassembled WGS sequence"/>
</dbReference>
<reference evidence="1" key="1">
    <citation type="journal article" date="2023" name="G3 (Bethesda)">
        <title>A reference genome for the long-term kleptoplast-retaining sea slug Elysia crispata morphotype clarki.</title>
        <authorList>
            <person name="Eastman K.E."/>
            <person name="Pendleton A.L."/>
            <person name="Shaikh M.A."/>
            <person name="Suttiyut T."/>
            <person name="Ogas R."/>
            <person name="Tomko P."/>
            <person name="Gavelis G."/>
            <person name="Widhalm J.R."/>
            <person name="Wisecaver J.H."/>
        </authorList>
    </citation>
    <scope>NUCLEOTIDE SEQUENCE</scope>
    <source>
        <strain evidence="1">ECLA1</strain>
    </source>
</reference>
<keyword evidence="2" id="KW-1185">Reference proteome</keyword>
<organism evidence="1 2">
    <name type="scientific">Elysia crispata</name>
    <name type="common">lettuce slug</name>
    <dbReference type="NCBI Taxonomy" id="231223"/>
    <lineage>
        <taxon>Eukaryota</taxon>
        <taxon>Metazoa</taxon>
        <taxon>Spiralia</taxon>
        <taxon>Lophotrochozoa</taxon>
        <taxon>Mollusca</taxon>
        <taxon>Gastropoda</taxon>
        <taxon>Heterobranchia</taxon>
        <taxon>Euthyneura</taxon>
        <taxon>Panpulmonata</taxon>
        <taxon>Sacoglossa</taxon>
        <taxon>Placobranchoidea</taxon>
        <taxon>Plakobranchidae</taxon>
        <taxon>Elysia</taxon>
    </lineage>
</organism>
<evidence type="ECO:0000313" key="2">
    <source>
        <dbReference type="Proteomes" id="UP001283361"/>
    </source>
</evidence>
<dbReference type="AlphaFoldDB" id="A0AAE0Z5M3"/>
<proteinExistence type="predicted"/>
<dbReference type="EMBL" id="JAWDGP010004660">
    <property type="protein sequence ID" value="KAK3762711.1"/>
    <property type="molecule type" value="Genomic_DNA"/>
</dbReference>